<comment type="caution">
    <text evidence="2">The sequence shown here is derived from an EMBL/GenBank/DDBJ whole genome shotgun (WGS) entry which is preliminary data.</text>
</comment>
<dbReference type="EMBL" id="RSAS01000930">
    <property type="protein sequence ID" value="RRR65625.1"/>
    <property type="molecule type" value="Genomic_DNA"/>
</dbReference>
<reference evidence="2 3" key="1">
    <citation type="submission" date="2018-12" db="EMBL/GenBank/DDBJ databases">
        <title>Genome Sequence of Candidatus Viridilinea halotolerans isolated from saline sulfide-rich spring.</title>
        <authorList>
            <person name="Grouzdev D.S."/>
            <person name="Burganskaya E.I."/>
            <person name="Krutkina M.S."/>
            <person name="Sukhacheva M.V."/>
            <person name="Gorlenko V.M."/>
        </authorList>
    </citation>
    <scope>NUCLEOTIDE SEQUENCE [LARGE SCALE GENOMIC DNA]</scope>
    <source>
        <strain evidence="2">Chok-6</strain>
    </source>
</reference>
<name>A0A426TQN7_9CHLR</name>
<feature type="compositionally biased region" description="Polar residues" evidence="1">
    <location>
        <begin position="43"/>
        <end position="52"/>
    </location>
</feature>
<dbReference type="AlphaFoldDB" id="A0A426TQN7"/>
<organism evidence="2 3">
    <name type="scientific">Candidatus Viridilinea halotolerans</name>
    <dbReference type="NCBI Taxonomy" id="2491704"/>
    <lineage>
        <taxon>Bacteria</taxon>
        <taxon>Bacillati</taxon>
        <taxon>Chloroflexota</taxon>
        <taxon>Chloroflexia</taxon>
        <taxon>Chloroflexales</taxon>
        <taxon>Chloroflexineae</taxon>
        <taxon>Oscillochloridaceae</taxon>
        <taxon>Candidatus Viridilinea</taxon>
    </lineage>
</organism>
<proteinExistence type="predicted"/>
<evidence type="ECO:0000256" key="1">
    <source>
        <dbReference type="SAM" id="MobiDB-lite"/>
    </source>
</evidence>
<protein>
    <submittedName>
        <fullName evidence="2">Uncharacterized protein</fullName>
    </submittedName>
</protein>
<evidence type="ECO:0000313" key="3">
    <source>
        <dbReference type="Proteomes" id="UP000280307"/>
    </source>
</evidence>
<gene>
    <name evidence="2" type="ORF">EI684_22600</name>
</gene>
<accession>A0A426TQN7</accession>
<feature type="compositionally biased region" description="Basic and acidic residues" evidence="1">
    <location>
        <begin position="7"/>
        <end position="32"/>
    </location>
</feature>
<feature type="region of interest" description="Disordered" evidence="1">
    <location>
        <begin position="1"/>
        <end position="62"/>
    </location>
</feature>
<dbReference type="Proteomes" id="UP000280307">
    <property type="component" value="Unassembled WGS sequence"/>
</dbReference>
<sequence>MVNPCVRKREAGSGKREVGSGKREAGSGKREVGSGGTAGIPLTLSQAGSWTDRTFARQATDR</sequence>
<evidence type="ECO:0000313" key="2">
    <source>
        <dbReference type="EMBL" id="RRR65625.1"/>
    </source>
</evidence>